<evidence type="ECO:0000313" key="2">
    <source>
        <dbReference type="Proteomes" id="UP000708148"/>
    </source>
</evidence>
<evidence type="ECO:0000313" key="1">
    <source>
        <dbReference type="EMBL" id="CAD7696337.1"/>
    </source>
</evidence>
<accession>A0A8S1IR57</accession>
<gene>
    <name evidence="1" type="ORF">OSTQU699_LOCUS1698</name>
</gene>
<sequence>MDKVKHFRPMRCEAFMYPKTCSLARMSTRHHPAIHVESGQIAAQAPRGTFRDRGFAQFLLRSLWQSKLCSVEDALAMELGRAGALYHICMQTGISAARVLHQCCVVCMSPLQEKQ</sequence>
<protein>
    <submittedName>
        <fullName evidence="1">Uncharacterized protein</fullName>
    </submittedName>
</protein>
<name>A0A8S1IR57_9CHLO</name>
<dbReference type="EMBL" id="CAJHUC010000460">
    <property type="protein sequence ID" value="CAD7696337.1"/>
    <property type="molecule type" value="Genomic_DNA"/>
</dbReference>
<reference evidence="1" key="1">
    <citation type="submission" date="2020-12" db="EMBL/GenBank/DDBJ databases">
        <authorList>
            <person name="Iha C."/>
        </authorList>
    </citation>
    <scope>NUCLEOTIDE SEQUENCE</scope>
</reference>
<keyword evidence="2" id="KW-1185">Reference proteome</keyword>
<dbReference type="Proteomes" id="UP000708148">
    <property type="component" value="Unassembled WGS sequence"/>
</dbReference>
<dbReference type="AlphaFoldDB" id="A0A8S1IR57"/>
<organism evidence="1 2">
    <name type="scientific">Ostreobium quekettii</name>
    <dbReference type="NCBI Taxonomy" id="121088"/>
    <lineage>
        <taxon>Eukaryota</taxon>
        <taxon>Viridiplantae</taxon>
        <taxon>Chlorophyta</taxon>
        <taxon>core chlorophytes</taxon>
        <taxon>Ulvophyceae</taxon>
        <taxon>TCBD clade</taxon>
        <taxon>Bryopsidales</taxon>
        <taxon>Ostreobineae</taxon>
        <taxon>Ostreobiaceae</taxon>
        <taxon>Ostreobium</taxon>
    </lineage>
</organism>
<proteinExistence type="predicted"/>
<comment type="caution">
    <text evidence="1">The sequence shown here is derived from an EMBL/GenBank/DDBJ whole genome shotgun (WGS) entry which is preliminary data.</text>
</comment>